<feature type="domain" description="ERV/ALR sulfhydryl oxidase" evidence="7">
    <location>
        <begin position="1"/>
        <end position="94"/>
    </location>
</feature>
<feature type="non-terminal residue" evidence="8">
    <location>
        <position position="94"/>
    </location>
</feature>
<gene>
    <name evidence="8" type="ORF">GUITHDRAFT_42578</name>
</gene>
<evidence type="ECO:0000259" key="7">
    <source>
        <dbReference type="PROSITE" id="PS51324"/>
    </source>
</evidence>
<dbReference type="PROSITE" id="PS51324">
    <property type="entry name" value="ERV_ALR"/>
    <property type="match status" value="1"/>
</dbReference>
<keyword evidence="2 6" id="KW-0285">Flavoprotein</keyword>
<dbReference type="KEGG" id="gtt:GUITHDRAFT_42578"/>
<protein>
    <recommendedName>
        <fullName evidence="6">Sulfhydryl oxidase</fullName>
        <ecNumber evidence="6">1.8.3.2</ecNumber>
    </recommendedName>
</protein>
<dbReference type="GO" id="GO:0016971">
    <property type="term" value="F:flavin-dependent sulfhydryl oxidase activity"/>
    <property type="evidence" value="ECO:0007669"/>
    <property type="project" value="InterPro"/>
</dbReference>
<evidence type="ECO:0000256" key="3">
    <source>
        <dbReference type="ARBA" id="ARBA00022827"/>
    </source>
</evidence>
<reference evidence="8 10" key="1">
    <citation type="journal article" date="2012" name="Nature">
        <title>Algal genomes reveal evolutionary mosaicism and the fate of nucleomorphs.</title>
        <authorList>
            <consortium name="DOE Joint Genome Institute"/>
            <person name="Curtis B.A."/>
            <person name="Tanifuji G."/>
            <person name="Burki F."/>
            <person name="Gruber A."/>
            <person name="Irimia M."/>
            <person name="Maruyama S."/>
            <person name="Arias M.C."/>
            <person name="Ball S.G."/>
            <person name="Gile G.H."/>
            <person name="Hirakawa Y."/>
            <person name="Hopkins J.F."/>
            <person name="Kuo A."/>
            <person name="Rensing S.A."/>
            <person name="Schmutz J."/>
            <person name="Symeonidi A."/>
            <person name="Elias M."/>
            <person name="Eveleigh R.J."/>
            <person name="Herman E.K."/>
            <person name="Klute M.J."/>
            <person name="Nakayama T."/>
            <person name="Obornik M."/>
            <person name="Reyes-Prieto A."/>
            <person name="Armbrust E.V."/>
            <person name="Aves S.J."/>
            <person name="Beiko R.G."/>
            <person name="Coutinho P."/>
            <person name="Dacks J.B."/>
            <person name="Durnford D.G."/>
            <person name="Fast N.M."/>
            <person name="Green B.R."/>
            <person name="Grisdale C.J."/>
            <person name="Hempel F."/>
            <person name="Henrissat B."/>
            <person name="Hoppner M.P."/>
            <person name="Ishida K."/>
            <person name="Kim E."/>
            <person name="Koreny L."/>
            <person name="Kroth P.G."/>
            <person name="Liu Y."/>
            <person name="Malik S.B."/>
            <person name="Maier U.G."/>
            <person name="McRose D."/>
            <person name="Mock T."/>
            <person name="Neilson J.A."/>
            <person name="Onodera N.T."/>
            <person name="Poole A.M."/>
            <person name="Pritham E.J."/>
            <person name="Richards T.A."/>
            <person name="Rocap G."/>
            <person name="Roy S.W."/>
            <person name="Sarai C."/>
            <person name="Schaack S."/>
            <person name="Shirato S."/>
            <person name="Slamovits C.H."/>
            <person name="Spencer D.F."/>
            <person name="Suzuki S."/>
            <person name="Worden A.Z."/>
            <person name="Zauner S."/>
            <person name="Barry K."/>
            <person name="Bell C."/>
            <person name="Bharti A.K."/>
            <person name="Crow J.A."/>
            <person name="Grimwood J."/>
            <person name="Kramer R."/>
            <person name="Lindquist E."/>
            <person name="Lucas S."/>
            <person name="Salamov A."/>
            <person name="McFadden G.I."/>
            <person name="Lane C.E."/>
            <person name="Keeling P.J."/>
            <person name="Gray M.W."/>
            <person name="Grigoriev I.V."/>
            <person name="Archibald J.M."/>
        </authorList>
    </citation>
    <scope>NUCLEOTIDE SEQUENCE</scope>
    <source>
        <strain evidence="8 10">CCMP2712</strain>
    </source>
</reference>
<dbReference type="OMA" id="CKAHFQK"/>
<evidence type="ECO:0000256" key="2">
    <source>
        <dbReference type="ARBA" id="ARBA00022630"/>
    </source>
</evidence>
<dbReference type="PANTHER" id="PTHR12645:SF0">
    <property type="entry name" value="FAD-LINKED SULFHYDRYL OXIDASE ALR"/>
    <property type="match status" value="1"/>
</dbReference>
<evidence type="ECO:0000256" key="5">
    <source>
        <dbReference type="ARBA" id="ARBA00023157"/>
    </source>
</evidence>
<dbReference type="EnsemblProtists" id="EKX34976">
    <property type="protein sequence ID" value="EKX34976"/>
    <property type="gene ID" value="GUITHDRAFT_42578"/>
</dbReference>
<evidence type="ECO:0000256" key="6">
    <source>
        <dbReference type="RuleBase" id="RU371123"/>
    </source>
</evidence>
<keyword evidence="10" id="KW-1185">Reference proteome</keyword>
<dbReference type="AlphaFoldDB" id="L1IFD9"/>
<dbReference type="GO" id="GO:0005739">
    <property type="term" value="C:mitochondrion"/>
    <property type="evidence" value="ECO:0007669"/>
    <property type="project" value="TreeGrafter"/>
</dbReference>
<dbReference type="InterPro" id="IPR017905">
    <property type="entry name" value="ERV/ALR_sulphydryl_oxidase"/>
</dbReference>
<evidence type="ECO:0000313" key="8">
    <source>
        <dbReference type="EMBL" id="EKX34976.1"/>
    </source>
</evidence>
<comment type="cofactor">
    <cofactor evidence="1 6">
        <name>FAD</name>
        <dbReference type="ChEBI" id="CHEBI:57692"/>
    </cofactor>
</comment>
<organism evidence="8">
    <name type="scientific">Guillardia theta (strain CCMP2712)</name>
    <name type="common">Cryptophyte</name>
    <dbReference type="NCBI Taxonomy" id="905079"/>
    <lineage>
        <taxon>Eukaryota</taxon>
        <taxon>Cryptophyceae</taxon>
        <taxon>Pyrenomonadales</taxon>
        <taxon>Geminigeraceae</taxon>
        <taxon>Guillardia</taxon>
    </lineage>
</organism>
<evidence type="ECO:0000256" key="4">
    <source>
        <dbReference type="ARBA" id="ARBA00023002"/>
    </source>
</evidence>
<reference evidence="10" key="2">
    <citation type="submission" date="2012-11" db="EMBL/GenBank/DDBJ databases">
        <authorList>
            <person name="Kuo A."/>
            <person name="Curtis B.A."/>
            <person name="Tanifuji G."/>
            <person name="Burki F."/>
            <person name="Gruber A."/>
            <person name="Irimia M."/>
            <person name="Maruyama S."/>
            <person name="Arias M.C."/>
            <person name="Ball S.G."/>
            <person name="Gile G.H."/>
            <person name="Hirakawa Y."/>
            <person name="Hopkins J.F."/>
            <person name="Rensing S.A."/>
            <person name="Schmutz J."/>
            <person name="Symeonidi A."/>
            <person name="Elias M."/>
            <person name="Eveleigh R.J."/>
            <person name="Herman E.K."/>
            <person name="Klute M.J."/>
            <person name="Nakayama T."/>
            <person name="Obornik M."/>
            <person name="Reyes-Prieto A."/>
            <person name="Armbrust E.V."/>
            <person name="Aves S.J."/>
            <person name="Beiko R.G."/>
            <person name="Coutinho P."/>
            <person name="Dacks J.B."/>
            <person name="Durnford D.G."/>
            <person name="Fast N.M."/>
            <person name="Green B.R."/>
            <person name="Grisdale C."/>
            <person name="Hempe F."/>
            <person name="Henrissat B."/>
            <person name="Hoppner M.P."/>
            <person name="Ishida K.-I."/>
            <person name="Kim E."/>
            <person name="Koreny L."/>
            <person name="Kroth P.G."/>
            <person name="Liu Y."/>
            <person name="Malik S.-B."/>
            <person name="Maier U.G."/>
            <person name="McRose D."/>
            <person name="Mock T."/>
            <person name="Neilson J.A."/>
            <person name="Onodera N.T."/>
            <person name="Poole A.M."/>
            <person name="Pritham E.J."/>
            <person name="Richards T.A."/>
            <person name="Rocap G."/>
            <person name="Roy S.W."/>
            <person name="Sarai C."/>
            <person name="Schaack S."/>
            <person name="Shirato S."/>
            <person name="Slamovits C.H."/>
            <person name="Spencer D.F."/>
            <person name="Suzuki S."/>
            <person name="Worden A.Z."/>
            <person name="Zauner S."/>
            <person name="Barry K."/>
            <person name="Bell C."/>
            <person name="Bharti A.K."/>
            <person name="Crow J.A."/>
            <person name="Grimwood J."/>
            <person name="Kramer R."/>
            <person name="Lindquist E."/>
            <person name="Lucas S."/>
            <person name="Salamov A."/>
            <person name="McFadden G.I."/>
            <person name="Lane C.E."/>
            <person name="Keeling P.J."/>
            <person name="Gray M.W."/>
            <person name="Grigoriev I.V."/>
            <person name="Archibald J.M."/>
        </authorList>
    </citation>
    <scope>NUCLEOTIDE SEQUENCE</scope>
    <source>
        <strain evidence="10">CCMP2712</strain>
    </source>
</reference>
<name>L1IFD9_GUITC</name>
<dbReference type="RefSeq" id="XP_005821956.1">
    <property type="nucleotide sequence ID" value="XM_005821899.1"/>
</dbReference>
<dbReference type="GO" id="GO:0050660">
    <property type="term" value="F:flavin adenine dinucleotide binding"/>
    <property type="evidence" value="ECO:0007669"/>
    <property type="project" value="TreeGrafter"/>
</dbReference>
<comment type="catalytic activity">
    <reaction evidence="6">
        <text>2 R'C(R)SH + O2 = R'C(R)S-S(R)CR' + H2O2</text>
        <dbReference type="Rhea" id="RHEA:17357"/>
        <dbReference type="ChEBI" id="CHEBI:15379"/>
        <dbReference type="ChEBI" id="CHEBI:16240"/>
        <dbReference type="ChEBI" id="CHEBI:16520"/>
        <dbReference type="ChEBI" id="CHEBI:17412"/>
        <dbReference type="EC" id="1.8.3.2"/>
    </reaction>
</comment>
<dbReference type="PANTHER" id="PTHR12645">
    <property type="entry name" value="ALR/ERV"/>
    <property type="match status" value="1"/>
</dbReference>
<proteinExistence type="predicted"/>
<evidence type="ECO:0000313" key="10">
    <source>
        <dbReference type="Proteomes" id="UP000011087"/>
    </source>
</evidence>
<dbReference type="Proteomes" id="UP000011087">
    <property type="component" value="Unassembled WGS sequence"/>
</dbReference>
<dbReference type="EC" id="1.8.3.2" evidence="6"/>
<keyword evidence="3 6" id="KW-0274">FAD</keyword>
<sequence length="94" mass="10739">RDQLGRHTWYFLHSVGVTYPEYPTPADEQAVRFLVAALGQLFPCKSCRRHLQRTLSTNVTLGPVPTASREELSRWLCQLHNIVNIKTGKAEFLC</sequence>
<dbReference type="STRING" id="905079.L1IFD9"/>
<dbReference type="OrthoDB" id="17199at2759"/>
<evidence type="ECO:0000313" key="9">
    <source>
        <dbReference type="EnsemblProtists" id="EKX34976"/>
    </source>
</evidence>
<dbReference type="SUPFAM" id="SSF69000">
    <property type="entry name" value="FAD-dependent thiol oxidase"/>
    <property type="match status" value="1"/>
</dbReference>
<dbReference type="PaxDb" id="55529-EKX34976"/>
<keyword evidence="4 6" id="KW-0560">Oxidoreductase</keyword>
<dbReference type="HOGENOM" id="CLU_070631_3_2_1"/>
<dbReference type="EMBL" id="JH993099">
    <property type="protein sequence ID" value="EKX34976.1"/>
    <property type="molecule type" value="Genomic_DNA"/>
</dbReference>
<reference evidence="9" key="3">
    <citation type="submission" date="2016-03" db="UniProtKB">
        <authorList>
            <consortium name="EnsemblProtists"/>
        </authorList>
    </citation>
    <scope>IDENTIFICATION</scope>
</reference>
<dbReference type="Pfam" id="PF04777">
    <property type="entry name" value="Evr1_Alr"/>
    <property type="match status" value="1"/>
</dbReference>
<dbReference type="InterPro" id="IPR036774">
    <property type="entry name" value="ERV/ALR_sulphydryl_oxid_sf"/>
</dbReference>
<dbReference type="GeneID" id="17291746"/>
<accession>L1IFD9</accession>
<feature type="non-terminal residue" evidence="8">
    <location>
        <position position="1"/>
    </location>
</feature>
<evidence type="ECO:0000256" key="1">
    <source>
        <dbReference type="ARBA" id="ARBA00001974"/>
    </source>
</evidence>
<dbReference type="InterPro" id="IPR039799">
    <property type="entry name" value="ALR/ERV"/>
</dbReference>
<keyword evidence="5" id="KW-1015">Disulfide bond</keyword>
<dbReference type="eggNOG" id="KOG3355">
    <property type="taxonomic scope" value="Eukaryota"/>
</dbReference>
<dbReference type="Gene3D" id="1.20.120.310">
    <property type="entry name" value="ERV/ALR sulfhydryl oxidase domain"/>
    <property type="match status" value="1"/>
</dbReference>